<dbReference type="PANTHER" id="PTHR24032">
    <property type="entry name" value="EGF-LIKE DOMAIN-CONTAINING PROTEIN-RELATED-RELATED"/>
    <property type="match status" value="1"/>
</dbReference>
<proteinExistence type="predicted"/>
<feature type="signal peptide" evidence="3">
    <location>
        <begin position="1"/>
        <end position="20"/>
    </location>
</feature>
<dbReference type="PANTHER" id="PTHR24032:SF17">
    <property type="entry name" value="EGF-LIKE DOMAIN-CONTAINING PROTEIN"/>
    <property type="match status" value="1"/>
</dbReference>
<name>A0A8J4PW58_9MYCE</name>
<keyword evidence="2" id="KW-0472">Membrane</keyword>
<organism evidence="4 5">
    <name type="scientific">Polysphondylium violaceum</name>
    <dbReference type="NCBI Taxonomy" id="133409"/>
    <lineage>
        <taxon>Eukaryota</taxon>
        <taxon>Amoebozoa</taxon>
        <taxon>Evosea</taxon>
        <taxon>Eumycetozoa</taxon>
        <taxon>Dictyostelia</taxon>
        <taxon>Dictyosteliales</taxon>
        <taxon>Dictyosteliaceae</taxon>
        <taxon>Polysphondylium</taxon>
    </lineage>
</organism>
<evidence type="ECO:0000256" key="3">
    <source>
        <dbReference type="SAM" id="SignalP"/>
    </source>
</evidence>
<keyword evidence="2" id="KW-1133">Transmembrane helix</keyword>
<dbReference type="Proteomes" id="UP000695562">
    <property type="component" value="Unassembled WGS sequence"/>
</dbReference>
<keyword evidence="3" id="KW-0732">Signal</keyword>
<keyword evidence="2" id="KW-0812">Transmembrane</keyword>
<dbReference type="AlphaFoldDB" id="A0A8J4PW58"/>
<evidence type="ECO:0000313" key="5">
    <source>
        <dbReference type="Proteomes" id="UP000695562"/>
    </source>
</evidence>
<comment type="caution">
    <text evidence="4">The sequence shown here is derived from an EMBL/GenBank/DDBJ whole genome shotgun (WGS) entry which is preliminary data.</text>
</comment>
<feature type="transmembrane region" description="Helical" evidence="2">
    <location>
        <begin position="602"/>
        <end position="621"/>
    </location>
</feature>
<feature type="region of interest" description="Disordered" evidence="1">
    <location>
        <begin position="523"/>
        <end position="598"/>
    </location>
</feature>
<dbReference type="InterPro" id="IPR053331">
    <property type="entry name" value="EGF-like_comC"/>
</dbReference>
<feature type="compositionally biased region" description="Low complexity" evidence="1">
    <location>
        <begin position="531"/>
        <end position="598"/>
    </location>
</feature>
<sequence length="622" mass="69075">MKSFILLILSLSLLISGNSAIPQTQFDAFIALANKASLDTSSRTIDNVCLWDDDLIQCHADTITFLSLNFTLAQTTVSPSEFAFPNLTDLNLKSTKLTDNFANILLRDYCINLSSLSLINCDLQNITITERRLINLNIDENPLSNVQNLSSVNHPNFFSAKGTQNEFTQWVNDLPSTSFFDGLDIKTSKYPDLSTFDSIQFLNIEPSSKLTQNEFKLPKKIGYSIGFRNNQSLLKFPTLIGSDGHSFHFYLSNISFYVTEPLDLSRYPFSIISIDDSTFSHLDGSFPISKFNTLKMEHFQMTKKKGNLALDFNVLKTLPVALLYYNEFTSTIPSNINFYDGDLMATPINDVFYKNRLDISSNQFTGPIPKWFCNVKAKFSNNKFNGQLPSCYTCHLNLSSTWDAIFQNNFENVQDGMSMGQYPKCTTMKVDQVFISSNTEQGQLYNFNIKGTDLGWENGTVTILGVQFEVTAYKYSEWFYIPVGFGIVDDSLRIGNTALVKFQTGPTFEFDISNIFDDIIPASPAFPPKPSSSSSSPSSSSSSSDDQNSSSSDSQDSSDSQGQGGTTTTTTTTTTGNTNPSSTTTTTTTTTPSPTNEPSSSFKIHFSFVFISIITLIVTIIV</sequence>
<keyword evidence="5" id="KW-1185">Reference proteome</keyword>
<feature type="chain" id="PRO_5035181482" evidence="3">
    <location>
        <begin position="21"/>
        <end position="622"/>
    </location>
</feature>
<evidence type="ECO:0000256" key="1">
    <source>
        <dbReference type="SAM" id="MobiDB-lite"/>
    </source>
</evidence>
<evidence type="ECO:0000313" key="4">
    <source>
        <dbReference type="EMBL" id="KAF2073119.1"/>
    </source>
</evidence>
<reference evidence="4" key="1">
    <citation type="submission" date="2020-01" db="EMBL/GenBank/DDBJ databases">
        <title>Development of genomics and gene disruption for Polysphondylium violaceum indicates a role for the polyketide synthase stlB in stalk morphogenesis.</title>
        <authorList>
            <person name="Narita B."/>
            <person name="Kawabe Y."/>
            <person name="Kin K."/>
            <person name="Saito T."/>
            <person name="Gibbs R."/>
            <person name="Kuspa A."/>
            <person name="Muzny D."/>
            <person name="Queller D."/>
            <person name="Richards S."/>
            <person name="Strassman J."/>
            <person name="Sucgang R."/>
            <person name="Worley K."/>
            <person name="Schaap P."/>
        </authorList>
    </citation>
    <scope>NUCLEOTIDE SEQUENCE</scope>
    <source>
        <strain evidence="4">QSvi11</strain>
    </source>
</reference>
<dbReference type="Gene3D" id="3.80.10.10">
    <property type="entry name" value="Ribonuclease Inhibitor"/>
    <property type="match status" value="1"/>
</dbReference>
<protein>
    <submittedName>
        <fullName evidence="4">Uncharacterized protein</fullName>
    </submittedName>
</protein>
<dbReference type="InterPro" id="IPR032675">
    <property type="entry name" value="LRR_dom_sf"/>
</dbReference>
<evidence type="ECO:0000256" key="2">
    <source>
        <dbReference type="SAM" id="Phobius"/>
    </source>
</evidence>
<dbReference type="EMBL" id="AJWJ01000225">
    <property type="protein sequence ID" value="KAF2073119.1"/>
    <property type="molecule type" value="Genomic_DNA"/>
</dbReference>
<accession>A0A8J4PW58</accession>
<gene>
    <name evidence="4" type="ORF">CYY_005560</name>
</gene>
<dbReference type="OrthoDB" id="676979at2759"/>